<sequence length="71" mass="7560">MLKVSNFVPRTNFMVFVLMTVCTVPLLSGCNDDDDKTTIEPTSSVEAASQSTVIDQPASGTQPPALDCAPR</sequence>
<dbReference type="Proteomes" id="UP000255193">
    <property type="component" value="Unassembled WGS sequence"/>
</dbReference>
<organism evidence="2 4">
    <name type="scientific">Faucicola atlantae</name>
    <dbReference type="NCBI Taxonomy" id="34059"/>
    <lineage>
        <taxon>Bacteria</taxon>
        <taxon>Pseudomonadati</taxon>
        <taxon>Pseudomonadota</taxon>
        <taxon>Gammaproteobacteria</taxon>
        <taxon>Moraxellales</taxon>
        <taxon>Moraxellaceae</taxon>
        <taxon>Faucicola</taxon>
    </lineage>
</organism>
<proteinExistence type="predicted"/>
<evidence type="ECO:0000256" key="1">
    <source>
        <dbReference type="SAM" id="MobiDB-lite"/>
    </source>
</evidence>
<protein>
    <submittedName>
        <fullName evidence="2">Uncharacterized protein</fullName>
    </submittedName>
</protein>
<feature type="region of interest" description="Disordered" evidence="1">
    <location>
        <begin position="34"/>
        <end position="71"/>
    </location>
</feature>
<feature type="compositionally biased region" description="Polar residues" evidence="1">
    <location>
        <begin position="39"/>
        <end position="62"/>
    </location>
</feature>
<gene>
    <name evidence="2" type="ORF">A9308_03530</name>
    <name evidence="3" type="ORF">NCTC11091_01314</name>
</gene>
<reference evidence="2 4" key="1">
    <citation type="submission" date="2016-06" db="EMBL/GenBank/DDBJ databases">
        <title>Draft genome of Moraxella atlantae CCUG 66109.</title>
        <authorList>
            <person name="Salva-Serra F."/>
            <person name="Engstrom-Jakobsson H."/>
            <person name="Thorell K."/>
            <person name="Gonzales-Siles L."/>
            <person name="Karlsson R."/>
            <person name="Boulund F."/>
            <person name="Engstrand L."/>
            <person name="Kristiansson E."/>
            <person name="Moore E."/>
        </authorList>
    </citation>
    <scope>NUCLEOTIDE SEQUENCE [LARGE SCALE GENOMIC DNA]</scope>
    <source>
        <strain evidence="2 4">CCUG 66109</strain>
    </source>
</reference>
<dbReference type="EMBL" id="UGQA01000001">
    <property type="protein sequence ID" value="STY95520.1"/>
    <property type="molecule type" value="Genomic_DNA"/>
</dbReference>
<evidence type="ECO:0000313" key="2">
    <source>
        <dbReference type="EMBL" id="OBX80618.1"/>
    </source>
</evidence>
<reference evidence="3 5" key="2">
    <citation type="submission" date="2018-06" db="EMBL/GenBank/DDBJ databases">
        <authorList>
            <consortium name="Pathogen Informatics"/>
            <person name="Doyle S."/>
        </authorList>
    </citation>
    <scope>NUCLEOTIDE SEQUENCE [LARGE SCALE GENOMIC DNA]</scope>
    <source>
        <strain evidence="3 5">NCTC11091</strain>
    </source>
</reference>
<dbReference type="EMBL" id="LZMZ01000005">
    <property type="protein sequence ID" value="OBX80618.1"/>
    <property type="molecule type" value="Genomic_DNA"/>
</dbReference>
<evidence type="ECO:0000313" key="4">
    <source>
        <dbReference type="Proteomes" id="UP000092508"/>
    </source>
</evidence>
<accession>A0A1B8QF75</accession>
<evidence type="ECO:0000313" key="5">
    <source>
        <dbReference type="Proteomes" id="UP000255193"/>
    </source>
</evidence>
<dbReference type="AlphaFoldDB" id="A0A1B8QF75"/>
<dbReference type="Proteomes" id="UP000092508">
    <property type="component" value="Unassembled WGS sequence"/>
</dbReference>
<dbReference type="PROSITE" id="PS51257">
    <property type="entry name" value="PROKAR_LIPOPROTEIN"/>
    <property type="match status" value="1"/>
</dbReference>
<name>A0A1B8QF75_9GAMM</name>
<evidence type="ECO:0000313" key="3">
    <source>
        <dbReference type="EMBL" id="STY95520.1"/>
    </source>
</evidence>